<feature type="transmembrane region" description="Helical" evidence="1">
    <location>
        <begin position="12"/>
        <end position="32"/>
    </location>
</feature>
<dbReference type="HOGENOM" id="CLU_3121950_0_0_5"/>
<keyword evidence="1" id="KW-0472">Membrane</keyword>
<evidence type="ECO:0000313" key="2">
    <source>
        <dbReference type="EMBL" id="ACS60386.1"/>
    </source>
</evidence>
<keyword evidence="1" id="KW-1133">Transmembrane helix</keyword>
<accession>C6B8Z8</accession>
<organism evidence="2 3">
    <name type="scientific">Rhizobium leguminosarum bv. trifolii (strain WSM1325)</name>
    <dbReference type="NCBI Taxonomy" id="395491"/>
    <lineage>
        <taxon>Bacteria</taxon>
        <taxon>Pseudomonadati</taxon>
        <taxon>Pseudomonadota</taxon>
        <taxon>Alphaproteobacteria</taxon>
        <taxon>Hyphomicrobiales</taxon>
        <taxon>Rhizobiaceae</taxon>
        <taxon>Rhizobium/Agrobacterium group</taxon>
        <taxon>Rhizobium</taxon>
    </lineage>
</organism>
<keyword evidence="1" id="KW-0812">Transmembrane</keyword>
<name>C6B8Z8_RHILS</name>
<dbReference type="Proteomes" id="UP000002256">
    <property type="component" value="Plasmid pR132503"/>
</dbReference>
<dbReference type="KEGG" id="rlg:Rleg_5570"/>
<protein>
    <submittedName>
        <fullName evidence="2">Uncharacterized protein</fullName>
    </submittedName>
</protein>
<proteinExistence type="predicted"/>
<gene>
    <name evidence="2" type="ordered locus">Rleg_5570</name>
</gene>
<sequence length="50" mass="5203">MNQQSDGRASFIYIGAITLVGLLIVFGSMVSFNASGGNDEPAKISTKAKP</sequence>
<dbReference type="EMBL" id="CP001625">
    <property type="protein sequence ID" value="ACS60386.1"/>
    <property type="molecule type" value="Genomic_DNA"/>
</dbReference>
<reference evidence="2 3" key="1">
    <citation type="journal article" date="2010" name="Stand. Genomic Sci.">
        <title>Complete genome sequence of Rhizobium leguminosarum bv. trifolii strain WSM1325, an effective microsymbiont of annual Mediterranean clovers.</title>
        <authorList>
            <person name="Reeve W."/>
            <person name="O'Hara G."/>
            <person name="Chain P."/>
            <person name="Ardley J."/>
            <person name="Brau L."/>
            <person name="Nandesena K."/>
            <person name="Tiwari R."/>
            <person name="Copeland A."/>
            <person name="Nolan M."/>
            <person name="Han C."/>
            <person name="Brettin T."/>
            <person name="Land M."/>
            <person name="Ovchinikova G."/>
            <person name="Ivanova N."/>
            <person name="Mavromatis K."/>
            <person name="Markowitz V."/>
            <person name="Kyrpides N."/>
            <person name="Melino V."/>
            <person name="Denton M."/>
            <person name="Yates R."/>
            <person name="Howieson J."/>
        </authorList>
    </citation>
    <scope>NUCLEOTIDE SEQUENCE [LARGE SCALE GENOMIC DNA]</scope>
    <source>
        <strain evidence="3">WSM1325</strain>
        <plasmid evidence="3">Plasmid pR132503</plasmid>
    </source>
</reference>
<geneLocation type="plasmid" evidence="2 3">
    <name>pR132503</name>
</geneLocation>
<evidence type="ECO:0000256" key="1">
    <source>
        <dbReference type="SAM" id="Phobius"/>
    </source>
</evidence>
<dbReference type="AlphaFoldDB" id="C6B8Z8"/>
<evidence type="ECO:0000313" key="3">
    <source>
        <dbReference type="Proteomes" id="UP000002256"/>
    </source>
</evidence>
<keyword evidence="2" id="KW-0614">Plasmid</keyword>